<evidence type="ECO:0000256" key="3">
    <source>
        <dbReference type="ARBA" id="ARBA00023125"/>
    </source>
</evidence>
<dbReference type="Gene3D" id="1.10.10.10">
    <property type="entry name" value="Winged helix-like DNA-binding domain superfamily/Winged helix DNA-binding domain"/>
    <property type="match status" value="1"/>
</dbReference>
<dbReference type="RefSeq" id="WP_231288198.1">
    <property type="nucleotide sequence ID" value="NZ_CP116394.1"/>
</dbReference>
<organism evidence="6 7">
    <name type="scientific">Winkia neuii subsp. anitrata</name>
    <dbReference type="NCBI Taxonomy" id="29318"/>
    <lineage>
        <taxon>Bacteria</taxon>
        <taxon>Bacillati</taxon>
        <taxon>Actinomycetota</taxon>
        <taxon>Actinomycetes</taxon>
        <taxon>Actinomycetales</taxon>
        <taxon>Actinomycetaceae</taxon>
        <taxon>Winkia</taxon>
    </lineage>
</organism>
<name>A0AB38XMH0_9ACTO</name>
<accession>A0AB38XMH0</accession>
<dbReference type="Gene3D" id="3.40.50.1360">
    <property type="match status" value="1"/>
</dbReference>
<dbReference type="InterPro" id="IPR037171">
    <property type="entry name" value="NagB/RpiA_transferase-like"/>
</dbReference>
<keyword evidence="4" id="KW-0804">Transcription</keyword>
<feature type="domain" description="Sugar-binding" evidence="5">
    <location>
        <begin position="74"/>
        <end position="325"/>
    </location>
</feature>
<sequence>MNKMSGQHALVTEGKAKAEAARKAAVLYYAESQTMAAISKKLGVSRSTVSRLLAYARKSGIVQITIRPPFSSESVLTMKLKQRFHVDVQIVDVESTLSQNRLLQVVSKVAAGALDQMVQSGDTVGIAWGNTTSEVVQHLPSRDLGGVSVVQLNGAVSTTSSGSAHVGFILSQAADRWNANVIHFPVPAFFDKADTKKAMWQESAVKRVLEYQRKTSVAVFGVGAFKGEMPSHVYSAGYLSTKEVYSLSKGGVVGDVCTVLLKKDGTWRNIELNKRASGPNPAMLARIPRRLCVVAGPAKAEALLAALNAGVMTDLVCDRPTAELVWKLANRAK</sequence>
<dbReference type="PANTHER" id="PTHR34294">
    <property type="entry name" value="TRANSCRIPTIONAL REGULATOR-RELATED"/>
    <property type="match status" value="1"/>
</dbReference>
<evidence type="ECO:0000256" key="1">
    <source>
        <dbReference type="ARBA" id="ARBA00010466"/>
    </source>
</evidence>
<dbReference type="SUPFAM" id="SSF100950">
    <property type="entry name" value="NagB/RpiA/CoA transferase-like"/>
    <property type="match status" value="1"/>
</dbReference>
<dbReference type="SUPFAM" id="SSF46689">
    <property type="entry name" value="Homeodomain-like"/>
    <property type="match status" value="1"/>
</dbReference>
<dbReference type="Pfam" id="PF13384">
    <property type="entry name" value="HTH_23"/>
    <property type="match status" value="1"/>
</dbReference>
<dbReference type="Proteomes" id="UP001211044">
    <property type="component" value="Chromosome"/>
</dbReference>
<evidence type="ECO:0000313" key="7">
    <source>
        <dbReference type="Proteomes" id="UP001211044"/>
    </source>
</evidence>
<dbReference type="Pfam" id="PF04198">
    <property type="entry name" value="Sugar-bind"/>
    <property type="match status" value="1"/>
</dbReference>
<dbReference type="InterPro" id="IPR036388">
    <property type="entry name" value="WH-like_DNA-bd_sf"/>
</dbReference>
<gene>
    <name evidence="6" type="ORF">PIG85_07750</name>
</gene>
<evidence type="ECO:0000259" key="5">
    <source>
        <dbReference type="Pfam" id="PF04198"/>
    </source>
</evidence>
<proteinExistence type="inferred from homology"/>
<evidence type="ECO:0000313" key="6">
    <source>
        <dbReference type="EMBL" id="WCE45543.1"/>
    </source>
</evidence>
<dbReference type="GO" id="GO:0003677">
    <property type="term" value="F:DNA binding"/>
    <property type="evidence" value="ECO:0007669"/>
    <property type="project" value="UniProtKB-KW"/>
</dbReference>
<keyword evidence="3" id="KW-0238">DNA-binding</keyword>
<comment type="similarity">
    <text evidence="1">Belongs to the SorC transcriptional regulatory family.</text>
</comment>
<dbReference type="InterPro" id="IPR007324">
    <property type="entry name" value="Sugar-bd_dom_put"/>
</dbReference>
<dbReference type="EMBL" id="CP116394">
    <property type="protein sequence ID" value="WCE45543.1"/>
    <property type="molecule type" value="Genomic_DNA"/>
</dbReference>
<evidence type="ECO:0000256" key="4">
    <source>
        <dbReference type="ARBA" id="ARBA00023163"/>
    </source>
</evidence>
<dbReference type="KEGG" id="wne:PIG85_07750"/>
<dbReference type="InterPro" id="IPR051054">
    <property type="entry name" value="SorC_transcr_regulators"/>
</dbReference>
<protein>
    <submittedName>
        <fullName evidence="6">Helix-turn-helix domain-containing protein</fullName>
    </submittedName>
</protein>
<dbReference type="GO" id="GO:0030246">
    <property type="term" value="F:carbohydrate binding"/>
    <property type="evidence" value="ECO:0007669"/>
    <property type="project" value="InterPro"/>
</dbReference>
<dbReference type="PANTHER" id="PTHR34294:SF1">
    <property type="entry name" value="TRANSCRIPTIONAL REGULATOR LSRR"/>
    <property type="match status" value="1"/>
</dbReference>
<dbReference type="InterPro" id="IPR009057">
    <property type="entry name" value="Homeodomain-like_sf"/>
</dbReference>
<dbReference type="AlphaFoldDB" id="A0AB38XMH0"/>
<evidence type="ECO:0000256" key="2">
    <source>
        <dbReference type="ARBA" id="ARBA00023015"/>
    </source>
</evidence>
<reference evidence="6" key="1">
    <citation type="submission" date="2023-01" db="EMBL/GenBank/DDBJ databases">
        <title>Comparative Genomic Analysis of the Clinically-Derived Winkia Strain NY0527 Provides Evidence into the Taxonomic Reassignment of Winkia neuii and Characterizes Their Virulence Traits.</title>
        <authorList>
            <person name="Cai X."/>
            <person name="Peng Y."/>
            <person name="Li M."/>
            <person name="Qiu Y."/>
            <person name="Wang Y."/>
            <person name="Xu L."/>
            <person name="Hou Q."/>
        </authorList>
    </citation>
    <scope>NUCLEOTIDE SEQUENCE</scope>
    <source>
        <strain evidence="6">NY0527</strain>
    </source>
</reference>
<keyword evidence="2" id="KW-0805">Transcription regulation</keyword>